<accession>A0ABQ8PC00</accession>
<organism evidence="3 4">
    <name type="scientific">Cryptosporidium canis</name>
    <dbReference type="NCBI Taxonomy" id="195482"/>
    <lineage>
        <taxon>Eukaryota</taxon>
        <taxon>Sar</taxon>
        <taxon>Alveolata</taxon>
        <taxon>Apicomplexa</taxon>
        <taxon>Conoidasida</taxon>
        <taxon>Coccidia</taxon>
        <taxon>Eucoccidiorida</taxon>
        <taxon>Eimeriorina</taxon>
        <taxon>Cryptosporidiidae</taxon>
        <taxon>Cryptosporidium</taxon>
    </lineage>
</organism>
<name>A0ABQ8PC00_9CRYT</name>
<dbReference type="PANTHER" id="PTHR13831:SF0">
    <property type="entry name" value="PROTEIN HIRA"/>
    <property type="match status" value="1"/>
</dbReference>
<dbReference type="InterPro" id="IPR031120">
    <property type="entry name" value="HIR1-like"/>
</dbReference>
<feature type="region of interest" description="Disordered" evidence="2">
    <location>
        <begin position="548"/>
        <end position="640"/>
    </location>
</feature>
<feature type="region of interest" description="Disordered" evidence="2">
    <location>
        <begin position="1006"/>
        <end position="1080"/>
    </location>
</feature>
<evidence type="ECO:0000256" key="2">
    <source>
        <dbReference type="SAM" id="MobiDB-lite"/>
    </source>
</evidence>
<reference evidence="3" key="1">
    <citation type="submission" date="2022-10" db="EMBL/GenBank/DDBJ databases">
        <title>Adaptive evolution leads to modifications in subtelomeric GC content in a zoonotic Cryptosporidium species.</title>
        <authorList>
            <person name="Li J."/>
            <person name="Feng Y."/>
            <person name="Xiao L."/>
        </authorList>
    </citation>
    <scope>NUCLEOTIDE SEQUENCE</scope>
    <source>
        <strain evidence="3">25894</strain>
    </source>
</reference>
<evidence type="ECO:0000313" key="3">
    <source>
        <dbReference type="EMBL" id="KAJ1614953.1"/>
    </source>
</evidence>
<dbReference type="Gene3D" id="2.130.10.10">
    <property type="entry name" value="YVTN repeat-like/Quinoprotein amine dehydrogenase"/>
    <property type="match status" value="1"/>
</dbReference>
<proteinExistence type="predicted"/>
<evidence type="ECO:0000313" key="4">
    <source>
        <dbReference type="Proteomes" id="UP001071777"/>
    </source>
</evidence>
<dbReference type="Proteomes" id="UP001071777">
    <property type="component" value="Unassembled WGS sequence"/>
</dbReference>
<dbReference type="PANTHER" id="PTHR13831">
    <property type="entry name" value="MEMBER OF THE HIR1 FAMILY OF WD-REPEAT PROTEINS"/>
    <property type="match status" value="1"/>
</dbReference>
<keyword evidence="4" id="KW-1185">Reference proteome</keyword>
<keyword evidence="1" id="KW-0175">Coiled coil</keyword>
<dbReference type="EMBL" id="JAPCXB010000012">
    <property type="protein sequence ID" value="KAJ1614953.1"/>
    <property type="molecule type" value="Genomic_DNA"/>
</dbReference>
<sequence>MRVEKIKEIKAPGDGILSVSFQPHPIDERWDIERVAICGEKGVYIWSFEYSGNHKKLAFIESSTCSLIKMCRWSQDGKFLAIVDMEQIAVYYKGAGSCSGTPRNLSGGAFGGEEEDDGDSDEIFENWTLYASFSSSDVNECADICWLSGSKVLINGTISGHFIVYNMEERCQSSNLFIRDILEASMRNKNLPVGHLEIGHVSGLCSDTRGLFLASQMSTRRLLIFNVEYNNDHGTTSLPKRNCITLTFLLEEERLIINSPCILTFIRRPVFDPLTCLIGCPYGEVGTSYFSCLFPFRDISDSKPFGWEDLCRLVNYKSEQGDEDMSDIWNLHNEGKTSIKSRLELPEAFRLRGHQRRVRMFQFSSTVIKEKNELFSLCAQSSQDGSLSFWKVIYDLDLKSKIKSIECFLVLTNFMDEQASVTDISFNNLNNSVLIGSDDNKLTLVSFELEEFSLAKVASKGSPDFYSSSWNYWSFDYKPEMPVPLSSKTEASAEESSLFSKHISLPTVTANEIREHQERTQEAVISSKGTKIRRIQPMNLTEIYNSQAEDKNEHISQKTASNADSGVSEDKSQSRDVHSNVEMNGKNPPGGHEHGECSLPEAKEGHTAKKQQSEESERDAGHERESSTQSVRGADAKVTHSSDKEWMDSLVIPPRLAIETKAIMDQKSFKIAIFADNRQVIENLSRKRASSTEIICMRQESEAANASKEMLWYKPVSCNNVVTHMIRIKDLLLVISSDVLERRARTANSSLDFLSLNTGATVVGGISLPFVLKVVISESLDMILLVTAIGRIKVFQISGKLHDFGSSAAFSQTVSTHPSSGFSIDSVLDTDWSFLSGRNLIRVDLFSSRGTSPLQDRPDDPIILLYFEDGVVFCYSFSISSFVRIDDLEHSRSDFWSLAFPKTYMQILNSNNRLARARLLEQVSESVSAECQESEIELSSVCLDPRWGLDTDPQLQTRRCFFLREIQQNSRHILLAHQHSQETEQLFQNRLLSIFESIFVASVPEAQPPEGRPFWGEDRPECSQTEMTDHPEGPKEAPVQTEPISTPDGLSAVSDPSPGDQREGQGGQTGPPSRDFGGNIRDTRMHIEHQLVSSIVVKSKPEFKYWFRLYVKFSLDSLDLDCINEIVSRVLALVREDILGDGHPAPAKSAGLARGYYQALSQGQGQSQSLGQTQTQTQRPRGLAAPVWFSPQIMESIDVDPAQLLVECVIREIDDFGDISQSYAACPLGGPLEAQRRRLRIEQFRDELAKTRERMVSQIKSIQEDFCAYKSRLLSSSQCLNPSQDSETDYSSRLEILDSIFD</sequence>
<gene>
    <name evidence="3" type="ORF">OJ252_350</name>
</gene>
<protein>
    <submittedName>
        <fullName evidence="3">Histone transcription regulator (HIR1)-like WD40 repeat protein</fullName>
    </submittedName>
</protein>
<dbReference type="InterPro" id="IPR015943">
    <property type="entry name" value="WD40/YVTN_repeat-like_dom_sf"/>
</dbReference>
<feature type="compositionally biased region" description="Basic and acidic residues" evidence="2">
    <location>
        <begin position="568"/>
        <end position="579"/>
    </location>
</feature>
<feature type="coiled-coil region" evidence="1">
    <location>
        <begin position="1234"/>
        <end position="1265"/>
    </location>
</feature>
<evidence type="ECO:0000256" key="1">
    <source>
        <dbReference type="SAM" id="Coils"/>
    </source>
</evidence>
<dbReference type="InterPro" id="IPR036322">
    <property type="entry name" value="WD40_repeat_dom_sf"/>
</dbReference>
<dbReference type="SUPFAM" id="SSF50978">
    <property type="entry name" value="WD40 repeat-like"/>
    <property type="match status" value="1"/>
</dbReference>
<feature type="compositionally biased region" description="Basic and acidic residues" evidence="2">
    <location>
        <begin position="591"/>
        <end position="626"/>
    </location>
</feature>
<comment type="caution">
    <text evidence="3">The sequence shown here is derived from an EMBL/GenBank/DDBJ whole genome shotgun (WGS) entry which is preliminary data.</text>
</comment>
<feature type="compositionally biased region" description="Basic and acidic residues" evidence="2">
    <location>
        <begin position="1015"/>
        <end position="1035"/>
    </location>
</feature>